<organism evidence="2 3">
    <name type="scientific">Erysipelothrix inopinata</name>
    <dbReference type="NCBI Taxonomy" id="225084"/>
    <lineage>
        <taxon>Bacteria</taxon>
        <taxon>Bacillati</taxon>
        <taxon>Bacillota</taxon>
        <taxon>Erysipelotrichia</taxon>
        <taxon>Erysipelotrichales</taxon>
        <taxon>Erysipelotrichaceae</taxon>
        <taxon>Erysipelothrix</taxon>
    </lineage>
</organism>
<dbReference type="SUPFAM" id="SSF55729">
    <property type="entry name" value="Acyl-CoA N-acyltransferases (Nat)"/>
    <property type="match status" value="1"/>
</dbReference>
<accession>A0A7G9RZN5</accession>
<evidence type="ECO:0000259" key="1">
    <source>
        <dbReference type="PROSITE" id="PS51186"/>
    </source>
</evidence>
<name>A0A7G9RZN5_9FIRM</name>
<dbReference type="Gene3D" id="3.40.630.30">
    <property type="match status" value="1"/>
</dbReference>
<keyword evidence="2" id="KW-0808">Transferase</keyword>
<protein>
    <submittedName>
        <fullName evidence="2">GNAT family N-acetyltransferase</fullName>
    </submittedName>
</protein>
<dbReference type="InterPro" id="IPR016181">
    <property type="entry name" value="Acyl_CoA_acyltransferase"/>
</dbReference>
<keyword evidence="3" id="KW-1185">Reference proteome</keyword>
<dbReference type="GO" id="GO:0016747">
    <property type="term" value="F:acyltransferase activity, transferring groups other than amino-acyl groups"/>
    <property type="evidence" value="ECO:0007669"/>
    <property type="project" value="InterPro"/>
</dbReference>
<proteinExistence type="predicted"/>
<dbReference type="EMBL" id="CP060715">
    <property type="protein sequence ID" value="QNN61060.1"/>
    <property type="molecule type" value="Genomic_DNA"/>
</dbReference>
<reference evidence="2 3" key="1">
    <citation type="submission" date="2020-08" db="EMBL/GenBank/DDBJ databases">
        <title>Genome sequence of Erysipelothrix inopinata DSM 15511T.</title>
        <authorList>
            <person name="Hyun D.-W."/>
            <person name="Bae J.-W."/>
        </authorList>
    </citation>
    <scope>NUCLEOTIDE SEQUENCE [LARGE SCALE GENOMIC DNA]</scope>
    <source>
        <strain evidence="2 3">DSM 15511</strain>
    </source>
</reference>
<feature type="domain" description="N-acetyltransferase" evidence="1">
    <location>
        <begin position="9"/>
        <end position="143"/>
    </location>
</feature>
<sequence length="145" mass="17322">MKLERVVYPMIRHATLEDLNILLDLDNDIEYSEMENIIKLERVLVYENEDKLIGWLRYNMFWDHIPFLNKLYILKPYRNKGIGLELMNYWETELRAMGHYLAMTSSLAEESAQHFYRKLEYQDAGSFVLPGENLEIIFVKQLGQV</sequence>
<dbReference type="InterPro" id="IPR000182">
    <property type="entry name" value="GNAT_dom"/>
</dbReference>
<evidence type="ECO:0000313" key="3">
    <source>
        <dbReference type="Proteomes" id="UP000515928"/>
    </source>
</evidence>
<dbReference type="CDD" id="cd04301">
    <property type="entry name" value="NAT_SF"/>
    <property type="match status" value="1"/>
</dbReference>
<dbReference type="Proteomes" id="UP000515928">
    <property type="component" value="Chromosome"/>
</dbReference>
<dbReference type="KEGG" id="eio:H9L01_01465"/>
<gene>
    <name evidence="2" type="ORF">H9L01_01465</name>
</gene>
<evidence type="ECO:0000313" key="2">
    <source>
        <dbReference type="EMBL" id="QNN61060.1"/>
    </source>
</evidence>
<dbReference type="AlphaFoldDB" id="A0A7G9RZN5"/>
<dbReference type="RefSeq" id="WP_187534178.1">
    <property type="nucleotide sequence ID" value="NZ_CP060715.1"/>
</dbReference>
<dbReference type="Pfam" id="PF00583">
    <property type="entry name" value="Acetyltransf_1"/>
    <property type="match status" value="1"/>
</dbReference>
<dbReference type="PROSITE" id="PS51186">
    <property type="entry name" value="GNAT"/>
    <property type="match status" value="1"/>
</dbReference>